<dbReference type="AlphaFoldDB" id="Q0ZNN4"/>
<keyword evidence="2" id="KW-0614">Plasmid</keyword>
<proteinExistence type="predicted"/>
<name>Q0ZNN4_SACIS</name>
<evidence type="ECO:0000313" key="2">
    <source>
        <dbReference type="EMBL" id="ABE99682.1"/>
    </source>
</evidence>
<geneLocation type="plasmid" evidence="1">
    <name>pSOG1</name>
</geneLocation>
<dbReference type="RefSeq" id="WP_012386959.1">
    <property type="nucleotide sequence ID" value="NC_010597.1"/>
</dbReference>
<accession>Q0ZNN4</accession>
<sequence>MIDERTLDLISDCWVKFRRVYSVKDLDDDCKHVMCVFLLKIKEDDESFIDDLEIREDVEYCERVERKIILGVI</sequence>
<dbReference type="EMBL" id="DQ335583">
    <property type="protein sequence ID" value="ABE99633.1"/>
    <property type="molecule type" value="Genomic_DNA"/>
</dbReference>
<geneLocation type="plasmid" evidence="2">
    <name>pSOG2</name>
</geneLocation>
<reference evidence="2" key="1">
    <citation type="journal article" date="2006" name="Microbiology">
        <title>Two novel conjugative plasmids from a single strain of Sulfolobus.</title>
        <authorList>
            <person name="Erauso G."/>
            <person name="Stedman K.M."/>
            <person name="van de Werken H.J."/>
            <person name="Zillig W."/>
            <person name="van der Oost J."/>
        </authorList>
    </citation>
    <scope>NUCLEOTIDE SEQUENCE</scope>
    <source>
        <strain evidence="2">SOG2/4</strain>
        <plasmid evidence="1">pSOG1</plasmid>
        <plasmid evidence="2">pSOG2</plasmid>
    </source>
</reference>
<dbReference type="EMBL" id="DQ335584">
    <property type="protein sequence ID" value="ABE99682.1"/>
    <property type="molecule type" value="Genomic_DNA"/>
</dbReference>
<organism evidence="2">
    <name type="scientific">Saccharolobus islandicus</name>
    <name type="common">Sulfolobus islandicus</name>
    <dbReference type="NCBI Taxonomy" id="43080"/>
    <lineage>
        <taxon>Archaea</taxon>
        <taxon>Thermoproteota</taxon>
        <taxon>Thermoprotei</taxon>
        <taxon>Sulfolobales</taxon>
        <taxon>Sulfolobaceae</taxon>
        <taxon>Saccharolobus</taxon>
    </lineage>
</organism>
<evidence type="ECO:0000313" key="1">
    <source>
        <dbReference type="EMBL" id="ABE99633.1"/>
    </source>
</evidence>
<protein>
    <submittedName>
        <fullName evidence="2">Uncharacterized protein</fullName>
    </submittedName>
</protein>